<organism evidence="1">
    <name type="scientific">Heligmosomoides polygyrus</name>
    <name type="common">Parasitic roundworm</name>
    <dbReference type="NCBI Taxonomy" id="6339"/>
    <lineage>
        <taxon>Eukaryota</taxon>
        <taxon>Metazoa</taxon>
        <taxon>Ecdysozoa</taxon>
        <taxon>Nematoda</taxon>
        <taxon>Chromadorea</taxon>
        <taxon>Rhabditida</taxon>
        <taxon>Rhabditina</taxon>
        <taxon>Rhabditomorpha</taxon>
        <taxon>Strongyloidea</taxon>
        <taxon>Heligmosomidae</taxon>
        <taxon>Heligmosomoides</taxon>
    </lineage>
</organism>
<sequence>MDGIEKNLHGLEEPRCVNADELEPYRKRKEGLLHVKGKIKERKRSQLVKMSQAEFAPVSWSSPESPHDARYLDLMGKSTDFSASDLKRVNRAYSCWGYMNKNGCPA</sequence>
<reference evidence="1 2" key="1">
    <citation type="submission" date="2018-11" db="EMBL/GenBank/DDBJ databases">
        <authorList>
            <consortium name="Pathogen Informatics"/>
        </authorList>
    </citation>
    <scope>NUCLEOTIDE SEQUENCE [LARGE SCALE GENOMIC DNA]</scope>
</reference>
<dbReference type="WBParaSite" id="HPBE_0001537601-mRNA-1">
    <property type="protein sequence ID" value="HPBE_0001537601-mRNA-1"/>
    <property type="gene ID" value="HPBE_0001537601"/>
</dbReference>
<accession>A0A3P8AZJ6</accession>
<dbReference type="AlphaFoldDB" id="A0A3P8AZJ6"/>
<protein>
    <submittedName>
        <fullName evidence="3">GAGA-binding transcriptional activator</fullName>
    </submittedName>
</protein>
<evidence type="ECO:0000313" key="1">
    <source>
        <dbReference type="EMBL" id="VDP02588.1"/>
    </source>
</evidence>
<evidence type="ECO:0000313" key="3">
    <source>
        <dbReference type="WBParaSite" id="HPBE_0001537601-mRNA-1"/>
    </source>
</evidence>
<keyword evidence="2" id="KW-1185">Reference proteome</keyword>
<gene>
    <name evidence="1" type="ORF">HPBE_LOCUS15375</name>
</gene>
<name>A0A3P8AZJ6_HELPZ</name>
<proteinExistence type="predicted"/>
<dbReference type="Proteomes" id="UP000050761">
    <property type="component" value="Unassembled WGS sequence"/>
</dbReference>
<reference evidence="3" key="2">
    <citation type="submission" date="2019-09" db="UniProtKB">
        <authorList>
            <consortium name="WormBaseParasite"/>
        </authorList>
    </citation>
    <scope>IDENTIFICATION</scope>
</reference>
<dbReference type="EMBL" id="UZAH01028824">
    <property type="protein sequence ID" value="VDP02588.1"/>
    <property type="molecule type" value="Genomic_DNA"/>
</dbReference>
<dbReference type="OrthoDB" id="291007at2759"/>
<evidence type="ECO:0000313" key="2">
    <source>
        <dbReference type="Proteomes" id="UP000050761"/>
    </source>
</evidence>